<dbReference type="InterPro" id="IPR026960">
    <property type="entry name" value="RVT-Znf"/>
</dbReference>
<dbReference type="GO" id="GO:0003964">
    <property type="term" value="F:RNA-directed DNA polymerase activity"/>
    <property type="evidence" value="ECO:0007669"/>
    <property type="project" value="UniProtKB-KW"/>
</dbReference>
<dbReference type="Pfam" id="PF13966">
    <property type="entry name" value="zf-RVT"/>
    <property type="match status" value="1"/>
</dbReference>
<protein>
    <submittedName>
        <fullName evidence="2">RNA-directed DNA polymerase (Reverse transcriptase)-related family protein</fullName>
    </submittedName>
</protein>
<dbReference type="Proteomes" id="UP001140206">
    <property type="component" value="Chromosome 4"/>
</dbReference>
<dbReference type="PANTHER" id="PTHR33116">
    <property type="entry name" value="REVERSE TRANSCRIPTASE ZINC-BINDING DOMAIN-CONTAINING PROTEIN-RELATED-RELATED"/>
    <property type="match status" value="1"/>
</dbReference>
<keyword evidence="2" id="KW-0695">RNA-directed DNA polymerase</keyword>
<sequence>MLWRFGYFRPHFAKSSLLIRWLWKLNSEPNSTWTTTVQALYGTTDLSLLLNTDFLSHDLRDILKFLPFYSTSIDSTRGNHALSWRWTNSGCYTSASAYALLANPGIRSPYFGKIWKLKAPPKVKIFLWLLLQDGLLTQQNLLVRNWPANDECPCCLARPFETACHLFLHCPFATALWNRIRHFYLLPPLILTDDLPEFWLRNSLVIGTVWDIIWAATSWTIWKERNSRIFNSLTRPQFLLVQEISTLVEFWKKLA</sequence>
<evidence type="ECO:0000313" key="2">
    <source>
        <dbReference type="EMBL" id="KAJ4766167.1"/>
    </source>
</evidence>
<feature type="domain" description="Reverse transcriptase zinc-binding" evidence="1">
    <location>
        <begin position="92"/>
        <end position="177"/>
    </location>
</feature>
<gene>
    <name evidence="2" type="ORF">LUZ62_076542</name>
</gene>
<evidence type="ECO:0000313" key="3">
    <source>
        <dbReference type="Proteomes" id="UP001140206"/>
    </source>
</evidence>
<accession>A0AAV8DHV3</accession>
<reference evidence="2" key="1">
    <citation type="submission" date="2022-08" db="EMBL/GenBank/DDBJ databases">
        <authorList>
            <person name="Marques A."/>
        </authorList>
    </citation>
    <scope>NUCLEOTIDE SEQUENCE</scope>
    <source>
        <strain evidence="2">RhyPub2mFocal</strain>
        <tissue evidence="2">Leaves</tissue>
    </source>
</reference>
<evidence type="ECO:0000259" key="1">
    <source>
        <dbReference type="Pfam" id="PF13966"/>
    </source>
</evidence>
<comment type="caution">
    <text evidence="2">The sequence shown here is derived from an EMBL/GenBank/DDBJ whole genome shotgun (WGS) entry which is preliminary data.</text>
</comment>
<keyword evidence="3" id="KW-1185">Reference proteome</keyword>
<dbReference type="PANTHER" id="PTHR33116:SF78">
    <property type="entry name" value="OS12G0587133 PROTEIN"/>
    <property type="match status" value="1"/>
</dbReference>
<proteinExistence type="predicted"/>
<name>A0AAV8DHV3_9POAL</name>
<keyword evidence="2" id="KW-0808">Transferase</keyword>
<organism evidence="2 3">
    <name type="scientific">Rhynchospora pubera</name>
    <dbReference type="NCBI Taxonomy" id="906938"/>
    <lineage>
        <taxon>Eukaryota</taxon>
        <taxon>Viridiplantae</taxon>
        <taxon>Streptophyta</taxon>
        <taxon>Embryophyta</taxon>
        <taxon>Tracheophyta</taxon>
        <taxon>Spermatophyta</taxon>
        <taxon>Magnoliopsida</taxon>
        <taxon>Liliopsida</taxon>
        <taxon>Poales</taxon>
        <taxon>Cyperaceae</taxon>
        <taxon>Cyperoideae</taxon>
        <taxon>Rhynchosporeae</taxon>
        <taxon>Rhynchospora</taxon>
    </lineage>
</organism>
<dbReference type="EMBL" id="JAMFTS010000004">
    <property type="protein sequence ID" value="KAJ4766167.1"/>
    <property type="molecule type" value="Genomic_DNA"/>
</dbReference>
<keyword evidence="2" id="KW-0548">Nucleotidyltransferase</keyword>
<dbReference type="AlphaFoldDB" id="A0AAV8DHV3"/>